<evidence type="ECO:0000313" key="2">
    <source>
        <dbReference type="Proteomes" id="UP000010290"/>
    </source>
</evidence>
<dbReference type="Proteomes" id="UP000010290">
    <property type="component" value="Chromosome"/>
</dbReference>
<dbReference type="RefSeq" id="WP_008914691.1">
    <property type="nucleotide sequence ID" value="NZ_CM001773.1"/>
</dbReference>
<keyword evidence="2" id="KW-1185">Reference proteome</keyword>
<dbReference type="AlphaFoldDB" id="K8WRD1"/>
<dbReference type="PATRIC" id="fig|1141660.3.peg.827"/>
<name>K8WRD1_9GAMM</name>
<comment type="caution">
    <text evidence="1">The sequence shown here is derived from an EMBL/GenBank/DDBJ whole genome shotgun (WGS) entry which is preliminary data.</text>
</comment>
<accession>K8WRD1</accession>
<protein>
    <submittedName>
        <fullName evidence="1">Uncharacterized protein</fullName>
    </submittedName>
</protein>
<reference evidence="1 2" key="1">
    <citation type="journal article" date="2012" name="BMC Genomics">
        <title>Comparative genomics of bacteria in the genus Providencia isolated from wild Drosophila melanogaster.</title>
        <authorList>
            <person name="Galac M.R."/>
            <person name="Lazzaro B.P."/>
        </authorList>
    </citation>
    <scope>NUCLEOTIDE SEQUENCE [LARGE SCALE GENOMIC DNA]</scope>
    <source>
        <strain evidence="1 2">DSM 19967</strain>
    </source>
</reference>
<dbReference type="EMBL" id="AKKN01000005">
    <property type="protein sequence ID" value="EKT59982.1"/>
    <property type="molecule type" value="Genomic_DNA"/>
</dbReference>
<dbReference type="HOGENOM" id="CLU_1115011_0_0_6"/>
<organism evidence="1 2">
    <name type="scientific">Providencia sneebia DSM 19967</name>
    <dbReference type="NCBI Taxonomy" id="1141660"/>
    <lineage>
        <taxon>Bacteria</taxon>
        <taxon>Pseudomonadati</taxon>
        <taxon>Pseudomonadota</taxon>
        <taxon>Gammaproteobacteria</taxon>
        <taxon>Enterobacterales</taxon>
        <taxon>Morganellaceae</taxon>
        <taxon>Providencia</taxon>
    </lineage>
</organism>
<evidence type="ECO:0000313" key="1">
    <source>
        <dbReference type="EMBL" id="EKT59982.1"/>
    </source>
</evidence>
<proteinExistence type="predicted"/>
<sequence length="249" mass="28714">MSKISLSDKVNIYFRNNILNHNVSSKTVKGLLKKVKSINDNNIKYGKNDKIPMLIVNALVRKKNLSLSKKIYSINVDSEYLKLQEKMDLICVINNELNRHQYNRKEKIVISPNTGVKKFNDINVKNVSPCLTTNRDNLLKITSNTSSENIEKNEIKEIKKKVPLTLEDFVPGKFEDSYGYIILDKEDFIKEIQRISTINTKNEHVVKNEKKHALFKINQRGLPNKNTKIFNLINSINIQSEGNLKLTGR</sequence>
<gene>
    <name evidence="1" type="ORF">OO7_04089</name>
</gene>